<comment type="subcellular location">
    <subcellularLocation>
        <location evidence="1">Cell inner membrane</location>
        <topology evidence="1">Multi-pass membrane protein</topology>
    </subcellularLocation>
</comment>
<proteinExistence type="inferred from homology"/>
<evidence type="ECO:0000256" key="9">
    <source>
        <dbReference type="ARBA" id="ARBA00022741"/>
    </source>
</evidence>
<organism evidence="21 22">
    <name type="scientific">Cognatilysobacter bugurensis</name>
    <dbReference type="NCBI Taxonomy" id="543356"/>
    <lineage>
        <taxon>Bacteria</taxon>
        <taxon>Pseudomonadati</taxon>
        <taxon>Pseudomonadota</taxon>
        <taxon>Gammaproteobacteria</taxon>
        <taxon>Lysobacterales</taxon>
        <taxon>Lysobacteraceae</taxon>
        <taxon>Cognatilysobacter</taxon>
    </lineage>
</organism>
<evidence type="ECO:0000256" key="15">
    <source>
        <dbReference type="ARBA" id="ARBA00051245"/>
    </source>
</evidence>
<reference evidence="21" key="2">
    <citation type="submission" date="2020-09" db="EMBL/GenBank/DDBJ databases">
        <authorList>
            <person name="Sun Q."/>
            <person name="Kim S."/>
        </authorList>
    </citation>
    <scope>NUCLEOTIDE SEQUENCE</scope>
    <source>
        <strain evidence="21">KCTC 23077</strain>
    </source>
</reference>
<dbReference type="Pfam" id="PF13807">
    <property type="entry name" value="GNVR"/>
    <property type="match status" value="1"/>
</dbReference>
<dbReference type="GO" id="GO:0005886">
    <property type="term" value="C:plasma membrane"/>
    <property type="evidence" value="ECO:0007669"/>
    <property type="project" value="UniProtKB-SubCell"/>
</dbReference>
<dbReference type="SUPFAM" id="SSF52540">
    <property type="entry name" value="P-loop containing nucleoside triphosphate hydrolases"/>
    <property type="match status" value="1"/>
</dbReference>
<feature type="domain" description="AAA" evidence="19">
    <location>
        <begin position="538"/>
        <end position="688"/>
    </location>
</feature>
<dbReference type="NCBIfam" id="TIGR01007">
    <property type="entry name" value="eps_fam"/>
    <property type="match status" value="1"/>
</dbReference>
<dbReference type="InterPro" id="IPR025669">
    <property type="entry name" value="AAA_dom"/>
</dbReference>
<keyword evidence="16" id="KW-0175">Coiled coil</keyword>
<keyword evidence="22" id="KW-1185">Reference proteome</keyword>
<dbReference type="PANTHER" id="PTHR32309:SF13">
    <property type="entry name" value="FERRIC ENTEROBACTIN TRANSPORT PROTEIN FEPE"/>
    <property type="match status" value="1"/>
</dbReference>
<accession>A0A918SVH1</accession>
<dbReference type="GO" id="GO:0005524">
    <property type="term" value="F:ATP binding"/>
    <property type="evidence" value="ECO:0007669"/>
    <property type="project" value="UniProtKB-KW"/>
</dbReference>
<keyword evidence="13 17" id="KW-0472">Membrane</keyword>
<evidence type="ECO:0000256" key="17">
    <source>
        <dbReference type="SAM" id="Phobius"/>
    </source>
</evidence>
<evidence type="ECO:0000259" key="20">
    <source>
        <dbReference type="Pfam" id="PF13807"/>
    </source>
</evidence>
<keyword evidence="9" id="KW-0547">Nucleotide-binding</keyword>
<evidence type="ECO:0000259" key="18">
    <source>
        <dbReference type="Pfam" id="PF02706"/>
    </source>
</evidence>
<comment type="catalytic activity">
    <reaction evidence="15">
        <text>L-tyrosyl-[protein] + ATP = O-phospho-L-tyrosyl-[protein] + ADP + H(+)</text>
        <dbReference type="Rhea" id="RHEA:10596"/>
        <dbReference type="Rhea" id="RHEA-COMP:10136"/>
        <dbReference type="Rhea" id="RHEA-COMP:20101"/>
        <dbReference type="ChEBI" id="CHEBI:15378"/>
        <dbReference type="ChEBI" id="CHEBI:30616"/>
        <dbReference type="ChEBI" id="CHEBI:46858"/>
        <dbReference type="ChEBI" id="CHEBI:61978"/>
        <dbReference type="ChEBI" id="CHEBI:456216"/>
        <dbReference type="EC" id="2.7.10.2"/>
    </reaction>
</comment>
<protein>
    <recommendedName>
        <fullName evidence="4">non-specific protein-tyrosine kinase</fullName>
        <ecNumber evidence="4">2.7.10.2</ecNumber>
    </recommendedName>
</protein>
<sequence length="721" mass="78083">MSAVLTPPPALTAPARDDDEINLLEYWQILRERKWLVASIAGAVFMLALVFTLLATPIFRASSTLQIERDTMKIMDVEGLTPAESPMDRDFYQTQYELLKSRSLALRVIQDQRLVEHGQYKKTIEAVDESLAEKPKSGAAVPAEPKQAVRERALVETVLKALTIEPIRNSRLVRINFDSADPLLAARVANAFADAFIASNLERKFDASAYARKFLEERLAQLKARLEDSETALVQFATTEQIVSIGENMPSLDAQNLAELNASLAQAQGDRIRAEAKWAQASRGDGLGLPQVVASPLIQKLREARSLLAGEYQEKLRTFKPDYPDMQRLAGEIAEIDRQVAGEVAHIRNSVRAEYESASNQEALLEARLSGLKADVLDLQSRSIQYNILKREAETNRQLYDGLLQRYKEIGVVGNVGANNVSVIDRAEVPNGRHSPRVPLNLAVGLLLGVFAGVLGAFVLHHLDRSIATPKALSEAAPLPVLGAIPKLADGITPEQASADVRSAFAESYRSVRTALQFATPNGIPRSLLFTSPSAAEGKSTSALELARNIAQLGRRVVLVDADLRKPTLHRIGGVTNGQGLSNVLAGAAGVLEVVQSTSDARLSIITSGPLPPSPPELFAGERLPALLHELSQHFEVIVLDGPPVLGLADAPLLATQADATILVAAADATRTDSLQAALHRLTSVRARVVGTLLTQFDVRRKGGAQGYGGYSYYEYGGERG</sequence>
<evidence type="ECO:0000256" key="10">
    <source>
        <dbReference type="ARBA" id="ARBA00022777"/>
    </source>
</evidence>
<dbReference type="Gene3D" id="3.40.50.300">
    <property type="entry name" value="P-loop containing nucleotide triphosphate hydrolases"/>
    <property type="match status" value="1"/>
</dbReference>
<keyword evidence="11" id="KW-0067">ATP-binding</keyword>
<keyword evidence="10" id="KW-0418">Kinase</keyword>
<comment type="caution">
    <text evidence="21">The sequence shown here is derived from an EMBL/GenBank/DDBJ whole genome shotgun (WGS) entry which is preliminary data.</text>
</comment>
<dbReference type="InterPro" id="IPR005702">
    <property type="entry name" value="Wzc-like_C"/>
</dbReference>
<evidence type="ECO:0000256" key="16">
    <source>
        <dbReference type="SAM" id="Coils"/>
    </source>
</evidence>
<dbReference type="InterPro" id="IPR032807">
    <property type="entry name" value="GNVR"/>
</dbReference>
<dbReference type="Pfam" id="PF02706">
    <property type="entry name" value="Wzz"/>
    <property type="match status" value="1"/>
</dbReference>
<dbReference type="InterPro" id="IPR027417">
    <property type="entry name" value="P-loop_NTPase"/>
</dbReference>
<feature type="domain" description="Tyrosine-protein kinase G-rich" evidence="20">
    <location>
        <begin position="389"/>
        <end position="459"/>
    </location>
</feature>
<evidence type="ECO:0000313" key="21">
    <source>
        <dbReference type="EMBL" id="GHA73000.1"/>
    </source>
</evidence>
<evidence type="ECO:0000256" key="14">
    <source>
        <dbReference type="ARBA" id="ARBA00023137"/>
    </source>
</evidence>
<evidence type="ECO:0000256" key="7">
    <source>
        <dbReference type="ARBA" id="ARBA00022679"/>
    </source>
</evidence>
<feature type="domain" description="Polysaccharide chain length determinant N-terminal" evidence="18">
    <location>
        <begin position="19"/>
        <end position="111"/>
    </location>
</feature>
<keyword evidence="7" id="KW-0808">Transferase</keyword>
<gene>
    <name evidence="21" type="ORF">GCM10007067_07040</name>
</gene>
<dbReference type="Proteomes" id="UP000646426">
    <property type="component" value="Unassembled WGS sequence"/>
</dbReference>
<feature type="coiled-coil region" evidence="16">
    <location>
        <begin position="348"/>
        <end position="375"/>
    </location>
</feature>
<evidence type="ECO:0000256" key="12">
    <source>
        <dbReference type="ARBA" id="ARBA00022989"/>
    </source>
</evidence>
<dbReference type="EMBL" id="BMYD01000001">
    <property type="protein sequence ID" value="GHA73000.1"/>
    <property type="molecule type" value="Genomic_DNA"/>
</dbReference>
<keyword evidence="14" id="KW-0829">Tyrosine-protein kinase</keyword>
<evidence type="ECO:0000256" key="6">
    <source>
        <dbReference type="ARBA" id="ARBA00022519"/>
    </source>
</evidence>
<evidence type="ECO:0000256" key="13">
    <source>
        <dbReference type="ARBA" id="ARBA00023136"/>
    </source>
</evidence>
<dbReference type="Pfam" id="PF13614">
    <property type="entry name" value="AAA_31"/>
    <property type="match status" value="1"/>
</dbReference>
<dbReference type="RefSeq" id="WP_189453362.1">
    <property type="nucleotide sequence ID" value="NZ_BMYD01000001.1"/>
</dbReference>
<keyword evidence="8 17" id="KW-0812">Transmembrane</keyword>
<evidence type="ECO:0000256" key="11">
    <source>
        <dbReference type="ARBA" id="ARBA00022840"/>
    </source>
</evidence>
<reference evidence="21" key="1">
    <citation type="journal article" date="2014" name="Int. J. Syst. Evol. Microbiol.">
        <title>Complete genome sequence of Corynebacterium casei LMG S-19264T (=DSM 44701T), isolated from a smear-ripened cheese.</title>
        <authorList>
            <consortium name="US DOE Joint Genome Institute (JGI-PGF)"/>
            <person name="Walter F."/>
            <person name="Albersmeier A."/>
            <person name="Kalinowski J."/>
            <person name="Ruckert C."/>
        </authorList>
    </citation>
    <scope>NUCLEOTIDE SEQUENCE</scope>
    <source>
        <strain evidence="21">KCTC 23077</strain>
    </source>
</reference>
<feature type="transmembrane region" description="Helical" evidence="17">
    <location>
        <begin position="35"/>
        <end position="59"/>
    </location>
</feature>
<evidence type="ECO:0000256" key="1">
    <source>
        <dbReference type="ARBA" id="ARBA00004429"/>
    </source>
</evidence>
<evidence type="ECO:0000313" key="22">
    <source>
        <dbReference type="Proteomes" id="UP000646426"/>
    </source>
</evidence>
<dbReference type="CDD" id="cd05387">
    <property type="entry name" value="BY-kinase"/>
    <property type="match status" value="1"/>
</dbReference>
<comment type="similarity">
    <text evidence="2">Belongs to the CpsD/CapB family.</text>
</comment>
<evidence type="ECO:0000256" key="8">
    <source>
        <dbReference type="ARBA" id="ARBA00022692"/>
    </source>
</evidence>
<evidence type="ECO:0000256" key="4">
    <source>
        <dbReference type="ARBA" id="ARBA00011903"/>
    </source>
</evidence>
<name>A0A918SVH1_9GAMM</name>
<comment type="similarity">
    <text evidence="3">Belongs to the etk/wzc family.</text>
</comment>
<keyword evidence="6" id="KW-0997">Cell inner membrane</keyword>
<dbReference type="PANTHER" id="PTHR32309">
    <property type="entry name" value="TYROSINE-PROTEIN KINASE"/>
    <property type="match status" value="1"/>
</dbReference>
<keyword evidence="5" id="KW-1003">Cell membrane</keyword>
<evidence type="ECO:0000256" key="5">
    <source>
        <dbReference type="ARBA" id="ARBA00022475"/>
    </source>
</evidence>
<dbReference type="EC" id="2.7.10.2" evidence="4"/>
<evidence type="ECO:0000256" key="3">
    <source>
        <dbReference type="ARBA" id="ARBA00008883"/>
    </source>
</evidence>
<dbReference type="InterPro" id="IPR003856">
    <property type="entry name" value="LPS_length_determ_N"/>
</dbReference>
<evidence type="ECO:0000256" key="2">
    <source>
        <dbReference type="ARBA" id="ARBA00007316"/>
    </source>
</evidence>
<dbReference type="InterPro" id="IPR050445">
    <property type="entry name" value="Bact_polysacc_biosynth/exp"/>
</dbReference>
<evidence type="ECO:0000259" key="19">
    <source>
        <dbReference type="Pfam" id="PF13614"/>
    </source>
</evidence>
<dbReference type="AlphaFoldDB" id="A0A918SVH1"/>
<keyword evidence="12 17" id="KW-1133">Transmembrane helix</keyword>
<dbReference type="GO" id="GO:0004715">
    <property type="term" value="F:non-membrane spanning protein tyrosine kinase activity"/>
    <property type="evidence" value="ECO:0007669"/>
    <property type="project" value="UniProtKB-EC"/>
</dbReference>